<reference evidence="1 2" key="1">
    <citation type="journal article" date="2022" name="Hortic Res">
        <title>A haplotype resolved chromosomal level avocado genome allows analysis of novel avocado genes.</title>
        <authorList>
            <person name="Nath O."/>
            <person name="Fletcher S.J."/>
            <person name="Hayward A."/>
            <person name="Shaw L.M."/>
            <person name="Masouleh A.K."/>
            <person name="Furtado A."/>
            <person name="Henry R.J."/>
            <person name="Mitter N."/>
        </authorList>
    </citation>
    <scope>NUCLEOTIDE SEQUENCE [LARGE SCALE GENOMIC DNA]</scope>
    <source>
        <strain evidence="2">cv. Hass</strain>
    </source>
</reference>
<organism evidence="1 2">
    <name type="scientific">Persea americana</name>
    <name type="common">Avocado</name>
    <dbReference type="NCBI Taxonomy" id="3435"/>
    <lineage>
        <taxon>Eukaryota</taxon>
        <taxon>Viridiplantae</taxon>
        <taxon>Streptophyta</taxon>
        <taxon>Embryophyta</taxon>
        <taxon>Tracheophyta</taxon>
        <taxon>Spermatophyta</taxon>
        <taxon>Magnoliopsida</taxon>
        <taxon>Magnoliidae</taxon>
        <taxon>Laurales</taxon>
        <taxon>Lauraceae</taxon>
        <taxon>Persea</taxon>
    </lineage>
</organism>
<sequence length="348" mass="39148">MLLCSPFCCGGVGYAAPPNDHILPKTSRLSPKSAMSTKENVVFTAAMDEELLILMEQEVFKGRRGVRGAFKDEAYIAVATTMTETSHGAYVLTAESIRNRSEYLKKDFDAVTEPLKASGFRFNRATKQVVASEEAWGNWLEGHPDAGPWKSKTVNYEQLSLVFDINVTTGQYSRSSSALVTQHNPVSGSRCNTLQLASSRKKRSRKSDEELYQIAAYVKKSTNSIRSALEDLAESIRNPKRRMADDVVRELMQIPDLSPTDMDLTHEWLIVHWDMATVFLTTPDKQDIQFSLGISKKSPLPRPNKNKNVKSSGDKYNPQAKGGTKLLKVERSIWDLRSLWWYFTIIGK</sequence>
<comment type="caution">
    <text evidence="1">The sequence shown here is derived from an EMBL/GenBank/DDBJ whole genome shotgun (WGS) entry which is preliminary data.</text>
</comment>
<protein>
    <submittedName>
        <fullName evidence="1">Uncharacterized protein</fullName>
    </submittedName>
</protein>
<keyword evidence="2" id="KW-1185">Reference proteome</keyword>
<evidence type="ECO:0000313" key="1">
    <source>
        <dbReference type="EMBL" id="KAJ8642540.1"/>
    </source>
</evidence>
<gene>
    <name evidence="1" type="ORF">MRB53_004288</name>
</gene>
<dbReference type="EMBL" id="CM056810">
    <property type="protein sequence ID" value="KAJ8642540.1"/>
    <property type="molecule type" value="Genomic_DNA"/>
</dbReference>
<proteinExistence type="predicted"/>
<name>A0ACC2MA75_PERAE</name>
<dbReference type="Proteomes" id="UP001234297">
    <property type="component" value="Chromosome 2"/>
</dbReference>
<accession>A0ACC2MA75</accession>
<evidence type="ECO:0000313" key="2">
    <source>
        <dbReference type="Proteomes" id="UP001234297"/>
    </source>
</evidence>